<protein>
    <submittedName>
        <fullName evidence="1">Uncharacterized protein</fullName>
    </submittedName>
</protein>
<sequence>MQRTLTTYYETRVEGFTCTADALAIACTQPIDLQRLPLPVGREALGLWVAQHVQALNAFLPLNAFCRAL</sequence>
<dbReference type="EMBL" id="VGLS01001023">
    <property type="protein sequence ID" value="MBM3226721.1"/>
    <property type="molecule type" value="Genomic_DNA"/>
</dbReference>
<gene>
    <name evidence="1" type="ORF">FJZ47_23400</name>
</gene>
<dbReference type="Proteomes" id="UP000712673">
    <property type="component" value="Unassembled WGS sequence"/>
</dbReference>
<reference evidence="1" key="1">
    <citation type="submission" date="2019-03" db="EMBL/GenBank/DDBJ databases">
        <title>Lake Tanganyika Metagenome-Assembled Genomes (MAGs).</title>
        <authorList>
            <person name="Tran P."/>
        </authorList>
    </citation>
    <scope>NUCLEOTIDE SEQUENCE</scope>
    <source>
        <strain evidence="1">K_DeepCast_65m_m2_066</strain>
    </source>
</reference>
<organism evidence="1 2">
    <name type="scientific">Tectimicrobiota bacterium</name>
    <dbReference type="NCBI Taxonomy" id="2528274"/>
    <lineage>
        <taxon>Bacteria</taxon>
        <taxon>Pseudomonadati</taxon>
        <taxon>Nitrospinota/Tectimicrobiota group</taxon>
        <taxon>Candidatus Tectimicrobiota</taxon>
    </lineage>
</organism>
<name>A0A937W823_UNCTE</name>
<proteinExistence type="predicted"/>
<evidence type="ECO:0000313" key="2">
    <source>
        <dbReference type="Proteomes" id="UP000712673"/>
    </source>
</evidence>
<dbReference type="AlphaFoldDB" id="A0A937W823"/>
<evidence type="ECO:0000313" key="1">
    <source>
        <dbReference type="EMBL" id="MBM3226721.1"/>
    </source>
</evidence>
<comment type="caution">
    <text evidence="1">The sequence shown here is derived from an EMBL/GenBank/DDBJ whole genome shotgun (WGS) entry which is preliminary data.</text>
</comment>
<accession>A0A937W823</accession>
<feature type="non-terminal residue" evidence="1">
    <location>
        <position position="69"/>
    </location>
</feature>